<dbReference type="PANTHER" id="PTHR38457:SF1">
    <property type="entry name" value="REGULATOR ABRB-RELATED"/>
    <property type="match status" value="1"/>
</dbReference>
<proteinExistence type="predicted"/>
<evidence type="ECO:0000256" key="1">
    <source>
        <dbReference type="SAM" id="Phobius"/>
    </source>
</evidence>
<gene>
    <name evidence="2" type="ORF">DXH78_02895</name>
</gene>
<dbReference type="InterPro" id="IPR017516">
    <property type="entry name" value="AbrB_dup"/>
</dbReference>
<feature type="transmembrane region" description="Helical" evidence="1">
    <location>
        <begin position="319"/>
        <end position="337"/>
    </location>
</feature>
<feature type="transmembrane region" description="Helical" evidence="1">
    <location>
        <begin position="261"/>
        <end position="285"/>
    </location>
</feature>
<keyword evidence="1" id="KW-1133">Transmembrane helix</keyword>
<name>A0A371B866_9BRAD</name>
<keyword evidence="1" id="KW-0472">Membrane</keyword>
<dbReference type="GO" id="GO:0016020">
    <property type="term" value="C:membrane"/>
    <property type="evidence" value="ECO:0007669"/>
    <property type="project" value="InterPro"/>
</dbReference>
<evidence type="ECO:0000313" key="3">
    <source>
        <dbReference type="Proteomes" id="UP000263993"/>
    </source>
</evidence>
<dbReference type="NCBIfam" id="TIGR03082">
    <property type="entry name" value="Gneg_AbrB_dup"/>
    <property type="match status" value="1"/>
</dbReference>
<feature type="transmembrane region" description="Helical" evidence="1">
    <location>
        <begin position="292"/>
        <end position="313"/>
    </location>
</feature>
<dbReference type="PANTHER" id="PTHR38457">
    <property type="entry name" value="REGULATOR ABRB-RELATED"/>
    <property type="match status" value="1"/>
</dbReference>
<reference evidence="3" key="1">
    <citation type="submission" date="2018-08" db="EMBL/GenBank/DDBJ databases">
        <authorList>
            <person name="Kim S.-J."/>
            <person name="Jung G.-Y."/>
        </authorList>
    </citation>
    <scope>NUCLEOTIDE SEQUENCE [LARGE SCALE GENOMIC DNA]</scope>
    <source>
        <strain evidence="3">GY_H</strain>
    </source>
</reference>
<dbReference type="Pfam" id="PF05145">
    <property type="entry name" value="AbrB"/>
    <property type="match status" value="1"/>
</dbReference>
<dbReference type="RefSeq" id="WP_115515647.1">
    <property type="nucleotide sequence ID" value="NZ_QRGO01000001.1"/>
</dbReference>
<feature type="transmembrane region" description="Helical" evidence="1">
    <location>
        <begin position="83"/>
        <end position="106"/>
    </location>
</feature>
<dbReference type="EMBL" id="QRGO01000001">
    <property type="protein sequence ID" value="RDV03623.1"/>
    <property type="molecule type" value="Genomic_DNA"/>
</dbReference>
<feature type="transmembrane region" description="Helical" evidence="1">
    <location>
        <begin position="185"/>
        <end position="218"/>
    </location>
</feature>
<sequence length="359" mass="37271">MTLFRNIAETMMFAAIGGLTFGLLGMPAGYLSGSIIVVAIAALAGRPMRVPTTMMRVLIVLIGISLGAVVTPETLRGLATYPLSVAVLLAATVAISVAGTVYLRWVHGWDKLTAYLGSVPGGMSQVMALAIEYKADVRAIAIVQTARIIILAVGLPALFAGLGLVDRVAAPARAAFDPSQIGELAILVAVSTAAAVIAFRINFPGGLLFGAMVTSAVLHGTDTLRVVMPWWLSYTVMIAFGAVTGSRFANTPLRLLLQYTGAAFGVFVVAVVVTAGFAGLLLGLLDIPAAEVMIAYAPGAADAMLLLALALGFDPVYVGTHHLVRIFFVMGAMPFLVRLRAGGSDKGPPVKRSADSSDD</sequence>
<evidence type="ECO:0000313" key="2">
    <source>
        <dbReference type="EMBL" id="RDV03623.1"/>
    </source>
</evidence>
<feature type="transmembrane region" description="Helical" evidence="1">
    <location>
        <begin position="53"/>
        <end position="71"/>
    </location>
</feature>
<protein>
    <submittedName>
        <fullName evidence="2">AbrB family transcriptional regulator</fullName>
    </submittedName>
</protein>
<dbReference type="GO" id="GO:0010468">
    <property type="term" value="P:regulation of gene expression"/>
    <property type="evidence" value="ECO:0007669"/>
    <property type="project" value="InterPro"/>
</dbReference>
<keyword evidence="3" id="KW-1185">Reference proteome</keyword>
<feature type="transmembrane region" description="Helical" evidence="1">
    <location>
        <begin position="145"/>
        <end position="165"/>
    </location>
</feature>
<keyword evidence="1" id="KW-0812">Transmembrane</keyword>
<dbReference type="AlphaFoldDB" id="A0A371B866"/>
<organism evidence="2 3">
    <name type="scientific">Undibacter mobilis</name>
    <dbReference type="NCBI Taxonomy" id="2292256"/>
    <lineage>
        <taxon>Bacteria</taxon>
        <taxon>Pseudomonadati</taxon>
        <taxon>Pseudomonadota</taxon>
        <taxon>Alphaproteobacteria</taxon>
        <taxon>Hyphomicrobiales</taxon>
        <taxon>Nitrobacteraceae</taxon>
        <taxon>Undibacter</taxon>
    </lineage>
</organism>
<feature type="transmembrane region" description="Helical" evidence="1">
    <location>
        <begin position="12"/>
        <end position="41"/>
    </location>
</feature>
<comment type="caution">
    <text evidence="2">The sequence shown here is derived from an EMBL/GenBank/DDBJ whole genome shotgun (WGS) entry which is preliminary data.</text>
</comment>
<accession>A0A371B866</accession>
<dbReference type="Proteomes" id="UP000263993">
    <property type="component" value="Unassembled WGS sequence"/>
</dbReference>
<dbReference type="InterPro" id="IPR007820">
    <property type="entry name" value="AbrB_fam"/>
</dbReference>
<dbReference type="PIRSF" id="PIRSF038991">
    <property type="entry name" value="Protein_AbrB"/>
    <property type="match status" value="1"/>
</dbReference>
<feature type="transmembrane region" description="Helical" evidence="1">
    <location>
        <begin position="230"/>
        <end position="249"/>
    </location>
</feature>